<evidence type="ECO:0000313" key="10">
    <source>
        <dbReference type="EnsemblPlants" id="AUR62035254-RA:cds"/>
    </source>
</evidence>
<evidence type="ECO:0000313" key="11">
    <source>
        <dbReference type="Proteomes" id="UP000596660"/>
    </source>
</evidence>
<keyword evidence="7 9" id="KW-0472">Membrane</keyword>
<keyword evidence="8" id="KW-0407">Ion channel</keyword>
<keyword evidence="6" id="KW-0406">Ion transport</keyword>
<accession>A0A803MU32</accession>
<organism evidence="10 11">
    <name type="scientific">Chenopodium quinoa</name>
    <name type="common">Quinoa</name>
    <dbReference type="NCBI Taxonomy" id="63459"/>
    <lineage>
        <taxon>Eukaryota</taxon>
        <taxon>Viridiplantae</taxon>
        <taxon>Streptophyta</taxon>
        <taxon>Embryophyta</taxon>
        <taxon>Tracheophyta</taxon>
        <taxon>Spermatophyta</taxon>
        <taxon>Magnoliopsida</taxon>
        <taxon>eudicotyledons</taxon>
        <taxon>Gunneridae</taxon>
        <taxon>Pentapetalae</taxon>
        <taxon>Caryophyllales</taxon>
        <taxon>Chenopodiaceae</taxon>
        <taxon>Chenopodioideae</taxon>
        <taxon>Atripliceae</taxon>
        <taxon>Chenopodium</taxon>
    </lineage>
</organism>
<evidence type="ECO:0000256" key="2">
    <source>
        <dbReference type="ARBA" id="ARBA00007079"/>
    </source>
</evidence>
<feature type="transmembrane region" description="Helical" evidence="9">
    <location>
        <begin position="90"/>
        <end position="111"/>
    </location>
</feature>
<name>A0A803MU32_CHEQI</name>
<dbReference type="GO" id="GO:0034220">
    <property type="term" value="P:monoatomic ion transmembrane transport"/>
    <property type="evidence" value="ECO:0007669"/>
    <property type="project" value="UniProtKB-KW"/>
</dbReference>
<dbReference type="PANTHER" id="PTHR31086">
    <property type="entry name" value="ALUMINUM-ACTIVATED MALATE TRANSPORTER 10"/>
    <property type="match status" value="1"/>
</dbReference>
<sequence>MAAKFGSLRQSFMERSKERLLSRKGYNEFGFSTSDAETDLNDSGCFRSICNRAKIGFYRCVCDGFSGCVNGFKDFWVNLYEMGRSDPRKVFFSAKMGLCLVLVSLLIFLTGPLKDLYFVLFDKYDFNCVSNVVYVGFNFLRLSLWYAVLFNVSDFNCVSLLSVGASLSKGCNRAIGTLSAGAIALGIAEVAIHVGEFKEAFIIATLFVGGFCVTYVKLYPKLKPYEYGFRVFLLTFCLVLVTGNKTSNFLRTAYFRLLLIAIGAGMASLVNICIFPIWAGEDLHKLVVKNFKGVATSLEGCVDGYLRCVAYDKIPSKILTYQVYDDPMYGGYRAALQSTSQEESLLGFATWEPPHGPYKSFNYPWENYVKVSGALRHCAFMVMAMHGCILSEIQAPAEKRQVFVNELRRVGTAGAKLLRDLGSKVEKMEKLNDNDILAEVHVAAEQLQTRIDEKSYLLVSFESWEEGKRPKEFEDPDHVAQMKDCGGSQLVINSLSVLSIEPEHTQSNIDITNSKISMFGGGSSMQGLCSTDSMAGRTHWPSRISILPDFTINEKEAQTYESASSLSLATFASLLVEFVARLGYLVDAFEELSESAHFKEPTELPANNESTGLWKKLVMCFQLKN</sequence>
<evidence type="ECO:0000256" key="1">
    <source>
        <dbReference type="ARBA" id="ARBA00004141"/>
    </source>
</evidence>
<evidence type="ECO:0000256" key="8">
    <source>
        <dbReference type="ARBA" id="ARBA00023303"/>
    </source>
</evidence>
<dbReference type="GO" id="GO:0015743">
    <property type="term" value="P:malate transport"/>
    <property type="evidence" value="ECO:0007669"/>
    <property type="project" value="InterPro"/>
</dbReference>
<keyword evidence="11" id="KW-1185">Reference proteome</keyword>
<dbReference type="AlphaFoldDB" id="A0A803MU32"/>
<reference evidence="10" key="1">
    <citation type="journal article" date="2017" name="Nature">
        <title>The genome of Chenopodium quinoa.</title>
        <authorList>
            <person name="Jarvis D.E."/>
            <person name="Ho Y.S."/>
            <person name="Lightfoot D.J."/>
            <person name="Schmoeckel S.M."/>
            <person name="Li B."/>
            <person name="Borm T.J.A."/>
            <person name="Ohyanagi H."/>
            <person name="Mineta K."/>
            <person name="Michell C.T."/>
            <person name="Saber N."/>
            <person name="Kharbatia N.M."/>
            <person name="Rupper R.R."/>
            <person name="Sharp A.R."/>
            <person name="Dally N."/>
            <person name="Boughton B.A."/>
            <person name="Woo Y.H."/>
            <person name="Gao G."/>
            <person name="Schijlen E.G.W.M."/>
            <person name="Guo X."/>
            <person name="Momin A.A."/>
            <person name="Negrao S."/>
            <person name="Al-Babili S."/>
            <person name="Gehring C."/>
            <person name="Roessner U."/>
            <person name="Jung C."/>
            <person name="Murphy K."/>
            <person name="Arold S.T."/>
            <person name="Gojobori T."/>
            <person name="van der Linden C.G."/>
            <person name="van Loo E.N."/>
            <person name="Jellen E.N."/>
            <person name="Maughan P.J."/>
            <person name="Tester M."/>
        </authorList>
    </citation>
    <scope>NUCLEOTIDE SEQUENCE [LARGE SCALE GENOMIC DNA]</scope>
    <source>
        <strain evidence="10">cv. PI 614886</strain>
    </source>
</reference>
<dbReference type="OMA" id="HIHESMR"/>
<proteinExistence type="inferred from homology"/>
<feature type="transmembrane region" description="Helical" evidence="9">
    <location>
        <begin position="227"/>
        <end position="243"/>
    </location>
</feature>
<keyword evidence="4 9" id="KW-0812">Transmembrane</keyword>
<evidence type="ECO:0000256" key="9">
    <source>
        <dbReference type="SAM" id="Phobius"/>
    </source>
</evidence>
<dbReference type="Pfam" id="PF11744">
    <property type="entry name" value="ALMT"/>
    <property type="match status" value="2"/>
</dbReference>
<evidence type="ECO:0008006" key="12">
    <source>
        <dbReference type="Google" id="ProtNLM"/>
    </source>
</evidence>
<evidence type="ECO:0000256" key="5">
    <source>
        <dbReference type="ARBA" id="ARBA00022989"/>
    </source>
</evidence>
<evidence type="ECO:0000256" key="4">
    <source>
        <dbReference type="ARBA" id="ARBA00022692"/>
    </source>
</evidence>
<comment type="similarity">
    <text evidence="2">Belongs to the aromatic acid exporter (TC 2.A.85) family.</text>
</comment>
<reference evidence="10" key="2">
    <citation type="submission" date="2021-03" db="UniProtKB">
        <authorList>
            <consortium name="EnsemblPlants"/>
        </authorList>
    </citation>
    <scope>IDENTIFICATION</scope>
</reference>
<feature type="transmembrane region" description="Helical" evidence="9">
    <location>
        <begin position="200"/>
        <end position="220"/>
    </location>
</feature>
<keyword evidence="3" id="KW-0813">Transport</keyword>
<evidence type="ECO:0000256" key="7">
    <source>
        <dbReference type="ARBA" id="ARBA00023136"/>
    </source>
</evidence>
<feature type="transmembrane region" description="Helical" evidence="9">
    <location>
        <begin position="255"/>
        <end position="279"/>
    </location>
</feature>
<comment type="subcellular location">
    <subcellularLocation>
        <location evidence="1">Membrane</location>
        <topology evidence="1">Multi-pass membrane protein</topology>
    </subcellularLocation>
</comment>
<evidence type="ECO:0000256" key="6">
    <source>
        <dbReference type="ARBA" id="ARBA00023065"/>
    </source>
</evidence>
<dbReference type="InterPro" id="IPR020966">
    <property type="entry name" value="ALMT"/>
</dbReference>
<keyword evidence="5 9" id="KW-1133">Transmembrane helix</keyword>
<dbReference type="GO" id="GO:0016020">
    <property type="term" value="C:membrane"/>
    <property type="evidence" value="ECO:0007669"/>
    <property type="project" value="UniProtKB-SubCell"/>
</dbReference>
<dbReference type="Proteomes" id="UP000596660">
    <property type="component" value="Unplaced"/>
</dbReference>
<dbReference type="EnsemblPlants" id="AUR62035254-RA">
    <property type="protein sequence ID" value="AUR62035254-RA:cds"/>
    <property type="gene ID" value="AUR62035254"/>
</dbReference>
<protein>
    <recommendedName>
        <fullName evidence="12">Aluminum-activated malate transporter 4</fullName>
    </recommendedName>
</protein>
<evidence type="ECO:0000256" key="3">
    <source>
        <dbReference type="ARBA" id="ARBA00022448"/>
    </source>
</evidence>
<dbReference type="Gramene" id="AUR62035254-RA">
    <property type="protein sequence ID" value="AUR62035254-RA:cds"/>
    <property type="gene ID" value="AUR62035254"/>
</dbReference>